<keyword evidence="2" id="KW-0732">Signal</keyword>
<dbReference type="EMBL" id="CAMXCT030002446">
    <property type="protein sequence ID" value="CAL4785529.1"/>
    <property type="molecule type" value="Genomic_DNA"/>
</dbReference>
<organism evidence="3">
    <name type="scientific">Cladocopium goreaui</name>
    <dbReference type="NCBI Taxonomy" id="2562237"/>
    <lineage>
        <taxon>Eukaryota</taxon>
        <taxon>Sar</taxon>
        <taxon>Alveolata</taxon>
        <taxon>Dinophyceae</taxon>
        <taxon>Suessiales</taxon>
        <taxon>Symbiodiniaceae</taxon>
        <taxon>Cladocopium</taxon>
    </lineage>
</organism>
<evidence type="ECO:0000256" key="2">
    <source>
        <dbReference type="SAM" id="SignalP"/>
    </source>
</evidence>
<evidence type="ECO:0000313" key="4">
    <source>
        <dbReference type="EMBL" id="CAL1151592.1"/>
    </source>
</evidence>
<evidence type="ECO:0000256" key="1">
    <source>
        <dbReference type="SAM" id="MobiDB-lite"/>
    </source>
</evidence>
<feature type="region of interest" description="Disordered" evidence="1">
    <location>
        <begin position="304"/>
        <end position="330"/>
    </location>
</feature>
<dbReference type="EMBL" id="CAMXCT020002446">
    <property type="protein sequence ID" value="CAL1151592.1"/>
    <property type="molecule type" value="Genomic_DNA"/>
</dbReference>
<name>A0A9P1CW78_9DINO</name>
<feature type="compositionally biased region" description="Basic and acidic residues" evidence="1">
    <location>
        <begin position="319"/>
        <end position="330"/>
    </location>
</feature>
<reference evidence="4" key="2">
    <citation type="submission" date="2024-04" db="EMBL/GenBank/DDBJ databases">
        <authorList>
            <person name="Chen Y."/>
            <person name="Shah S."/>
            <person name="Dougan E. K."/>
            <person name="Thang M."/>
            <person name="Chan C."/>
        </authorList>
    </citation>
    <scope>NUCLEOTIDE SEQUENCE [LARGE SCALE GENOMIC DNA]</scope>
</reference>
<gene>
    <name evidence="3" type="ORF">C1SCF055_LOCUS24534</name>
</gene>
<protein>
    <submittedName>
        <fullName evidence="3">Uncharacterized protein</fullName>
    </submittedName>
</protein>
<feature type="compositionally biased region" description="Low complexity" evidence="1">
    <location>
        <begin position="304"/>
        <end position="317"/>
    </location>
</feature>
<evidence type="ECO:0000313" key="5">
    <source>
        <dbReference type="Proteomes" id="UP001152797"/>
    </source>
</evidence>
<proteinExistence type="predicted"/>
<accession>A0A9P1CW78</accession>
<dbReference type="EMBL" id="CAMXCT010002446">
    <property type="protein sequence ID" value="CAI3998217.1"/>
    <property type="molecule type" value="Genomic_DNA"/>
</dbReference>
<dbReference type="AlphaFoldDB" id="A0A9P1CW78"/>
<feature type="chain" id="PRO_5043270905" evidence="2">
    <location>
        <begin position="29"/>
        <end position="330"/>
    </location>
</feature>
<dbReference type="Proteomes" id="UP001152797">
    <property type="component" value="Unassembled WGS sequence"/>
</dbReference>
<sequence length="330" mass="36377">MPSVWAVPCWQPSIPLLLVTALVPSREAAQNAQVQESASAAHVPVGVDGPKIARTARIATARPPSRNGWAETEGWATHDYGQVVSTVSTSLPPRHDIHDQVETAPSKLRLLAAQFRFFTRVLRRHAPEERVWAAEQQLQVGDHILVQWECSEQHGIVSSTSNRRGHSGHGDAPWVMFWSGDRLQSSTLPKFIHGGELHRIVYPLWACRCSSDFSSTTMPEILAEDFCEAAAPEVTVRLASEAQRTWRPSWTLSADLEFCLYAKLGGRTPMWEIHRRQAFSSKEGLVPGHPLGCLMRGKPSELLTGAAPAATTGNPRASPEPRRGAVQETR</sequence>
<evidence type="ECO:0000313" key="3">
    <source>
        <dbReference type="EMBL" id="CAI3998217.1"/>
    </source>
</evidence>
<reference evidence="3" key="1">
    <citation type="submission" date="2022-10" db="EMBL/GenBank/DDBJ databases">
        <authorList>
            <person name="Chen Y."/>
            <person name="Dougan E. K."/>
            <person name="Chan C."/>
            <person name="Rhodes N."/>
            <person name="Thang M."/>
        </authorList>
    </citation>
    <scope>NUCLEOTIDE SEQUENCE</scope>
</reference>
<feature type="signal peptide" evidence="2">
    <location>
        <begin position="1"/>
        <end position="28"/>
    </location>
</feature>
<keyword evidence="5" id="KW-1185">Reference proteome</keyword>
<comment type="caution">
    <text evidence="3">The sequence shown here is derived from an EMBL/GenBank/DDBJ whole genome shotgun (WGS) entry which is preliminary data.</text>
</comment>